<dbReference type="CDD" id="cd20546">
    <property type="entry name" value="CYCLIN_SpCG1C_ScCTK2-like_rpt2"/>
    <property type="match status" value="1"/>
</dbReference>
<dbReference type="InterPro" id="IPR013763">
    <property type="entry name" value="Cyclin-like_dom"/>
</dbReference>
<keyword evidence="6" id="KW-0195">Cyclin</keyword>
<dbReference type="Gene3D" id="1.10.472.10">
    <property type="entry name" value="Cyclin-like"/>
    <property type="match status" value="2"/>
</dbReference>
<feature type="domain" description="Cyclin-like" evidence="8">
    <location>
        <begin position="62"/>
        <end position="161"/>
    </location>
</feature>
<dbReference type="FunFam" id="1.10.472.10:FF:000101">
    <property type="entry name" value="Cyclin, putative"/>
    <property type="match status" value="1"/>
</dbReference>
<feature type="region of interest" description="Disordered" evidence="7">
    <location>
        <begin position="307"/>
        <end position="328"/>
    </location>
</feature>
<dbReference type="AlphaFoldDB" id="A0A9W9KG53"/>
<protein>
    <recommendedName>
        <fullName evidence="3">RNA polymerase II holoenzyme cyclin-like subunit</fullName>
    </recommendedName>
</protein>
<dbReference type="SMART" id="SM00385">
    <property type="entry name" value="CYCLIN"/>
    <property type="match status" value="2"/>
</dbReference>
<dbReference type="SUPFAM" id="SSF47954">
    <property type="entry name" value="Cyclin-like"/>
    <property type="match status" value="2"/>
</dbReference>
<gene>
    <name evidence="9" type="ORF">NUU61_002557</name>
</gene>
<name>A0A9W9KG53_9EURO</name>
<dbReference type="RefSeq" id="XP_056514206.1">
    <property type="nucleotide sequence ID" value="XM_056653139.1"/>
</dbReference>
<dbReference type="InterPro" id="IPR036915">
    <property type="entry name" value="Cyclin-like_sf"/>
</dbReference>
<dbReference type="OrthoDB" id="4951845at2759"/>
<dbReference type="Pfam" id="PF00134">
    <property type="entry name" value="Cyclin_N"/>
    <property type="match status" value="1"/>
</dbReference>
<evidence type="ECO:0000256" key="3">
    <source>
        <dbReference type="ARBA" id="ARBA00014912"/>
    </source>
</evidence>
<feature type="region of interest" description="Disordered" evidence="7">
    <location>
        <begin position="393"/>
        <end position="426"/>
    </location>
</feature>
<evidence type="ECO:0000259" key="8">
    <source>
        <dbReference type="SMART" id="SM00385"/>
    </source>
</evidence>
<reference evidence="9" key="1">
    <citation type="submission" date="2022-11" db="EMBL/GenBank/DDBJ databases">
        <authorList>
            <person name="Petersen C."/>
        </authorList>
    </citation>
    <scope>NUCLEOTIDE SEQUENCE</scope>
    <source>
        <strain evidence="9">IBT 34128</strain>
    </source>
</reference>
<comment type="similarity">
    <text evidence="1">Belongs to the cyclin family. Cyclin C subfamily.</text>
</comment>
<dbReference type="Proteomes" id="UP001141434">
    <property type="component" value="Unassembled WGS sequence"/>
</dbReference>
<reference evidence="9" key="2">
    <citation type="journal article" date="2023" name="IMA Fungus">
        <title>Comparative genomic study of the Penicillium genus elucidates a diverse pangenome and 15 lateral gene transfer events.</title>
        <authorList>
            <person name="Petersen C."/>
            <person name="Sorensen T."/>
            <person name="Nielsen M.R."/>
            <person name="Sondergaard T.E."/>
            <person name="Sorensen J.L."/>
            <person name="Fitzpatrick D.A."/>
            <person name="Frisvad J.C."/>
            <person name="Nielsen K.L."/>
        </authorList>
    </citation>
    <scope>NUCLEOTIDE SEQUENCE</scope>
    <source>
        <strain evidence="9">IBT 34128</strain>
    </source>
</reference>
<keyword evidence="4" id="KW-0678">Repressor</keyword>
<evidence type="ECO:0000256" key="7">
    <source>
        <dbReference type="SAM" id="MobiDB-lite"/>
    </source>
</evidence>
<feature type="compositionally biased region" description="Basic and acidic residues" evidence="7">
    <location>
        <begin position="395"/>
        <end position="411"/>
    </location>
</feature>
<comment type="function">
    <text evidence="5">Component of the SRB8-11 complex. The SRB8-11 complex is a regulatory module of the Mediator complex which is itself involved in regulation of basal and activated RNA polymerase II-dependent transcription. The SRB8-11 complex may be involved in the transcriptional repression of a subset of genes regulated by Mediator. It may inhibit the association of the Mediator complex with RNA polymerase II to form the holoenzyme complex. The SRB8-11 complex phosphorylates the C-terminal domain (CTD) of the largest subunit of RNA polymerase II.</text>
</comment>
<dbReference type="InterPro" id="IPR043198">
    <property type="entry name" value="Cyclin/Ssn8"/>
</dbReference>
<evidence type="ECO:0000256" key="5">
    <source>
        <dbReference type="ARBA" id="ARBA00025278"/>
    </source>
</evidence>
<dbReference type="EMBL" id="JAPMSZ010000004">
    <property type="protein sequence ID" value="KAJ5105210.1"/>
    <property type="molecule type" value="Genomic_DNA"/>
</dbReference>
<evidence type="ECO:0000313" key="10">
    <source>
        <dbReference type="Proteomes" id="UP001141434"/>
    </source>
</evidence>
<sequence>MADGERSPRSAPEPGAPELPAIHPSFIQVARPYIFEQTIQDCLAALGIDPTREDSLRLQGVHWLDNMRRVLNLPIRTFNTAVIYYHRFRLVHPDREYSFMDAATAALFTACKVEDTLKKSREIVCSAYNLNMSPSEQLPSDDPVFEARSRDIIGLERLMLEASGFDFRTRHPQKTLLKLARQYGLPTGSEVSNLAYRISLDLYRTFAPLKQTASTMAFSCLELAGRLLGQRLEAAESVGDYAQWNTSREEIMETLFDLLELYTHHRSSTSVGPQFPADRFLTVRIPLNQEAAELQAPRYTHWKDRPRIPKETVKPPNGAGGKQSNVPARTLHPLTPIAANGERFSKEERGRHAALRYMLDPICAEDEKRQVAQYFKVEMEEFEVEDSNVVCAQPGHERRPGSQKERPEHKIWKTLARKHTSGTPAL</sequence>
<dbReference type="FunFam" id="1.10.472.10:FF:000073">
    <property type="entry name" value="C-type cyclin"/>
    <property type="match status" value="1"/>
</dbReference>
<evidence type="ECO:0000256" key="4">
    <source>
        <dbReference type="ARBA" id="ARBA00022491"/>
    </source>
</evidence>
<dbReference type="GO" id="GO:0016538">
    <property type="term" value="F:cyclin-dependent protein serine/threonine kinase regulator activity"/>
    <property type="evidence" value="ECO:0007669"/>
    <property type="project" value="InterPro"/>
</dbReference>
<accession>A0A9W9KG53</accession>
<evidence type="ECO:0000256" key="2">
    <source>
        <dbReference type="ARBA" id="ARBA00011612"/>
    </source>
</evidence>
<evidence type="ECO:0000256" key="6">
    <source>
        <dbReference type="RuleBase" id="RU000383"/>
    </source>
</evidence>
<keyword evidence="10" id="KW-1185">Reference proteome</keyword>
<feature type="domain" description="Cyclin-like" evidence="8">
    <location>
        <begin position="174"/>
        <end position="260"/>
    </location>
</feature>
<comment type="subunit">
    <text evidence="2">Component of the SRB8-11 complex, a regulatory module of the Mediator complex.</text>
</comment>
<dbReference type="GO" id="GO:0006357">
    <property type="term" value="P:regulation of transcription by RNA polymerase II"/>
    <property type="evidence" value="ECO:0007669"/>
    <property type="project" value="InterPro"/>
</dbReference>
<evidence type="ECO:0000313" key="9">
    <source>
        <dbReference type="EMBL" id="KAJ5105210.1"/>
    </source>
</evidence>
<organism evidence="9 10">
    <name type="scientific">Penicillium alfredii</name>
    <dbReference type="NCBI Taxonomy" id="1506179"/>
    <lineage>
        <taxon>Eukaryota</taxon>
        <taxon>Fungi</taxon>
        <taxon>Dikarya</taxon>
        <taxon>Ascomycota</taxon>
        <taxon>Pezizomycotina</taxon>
        <taxon>Eurotiomycetes</taxon>
        <taxon>Eurotiomycetidae</taxon>
        <taxon>Eurotiales</taxon>
        <taxon>Aspergillaceae</taxon>
        <taxon>Penicillium</taxon>
    </lineage>
</organism>
<evidence type="ECO:0000256" key="1">
    <source>
        <dbReference type="ARBA" id="ARBA00008638"/>
    </source>
</evidence>
<comment type="caution">
    <text evidence="9">The sequence shown here is derived from an EMBL/GenBank/DDBJ whole genome shotgun (WGS) entry which is preliminary data.</text>
</comment>
<dbReference type="PANTHER" id="PTHR10026">
    <property type="entry name" value="CYCLIN"/>
    <property type="match status" value="1"/>
</dbReference>
<proteinExistence type="inferred from homology"/>
<dbReference type="InterPro" id="IPR006671">
    <property type="entry name" value="Cyclin_N"/>
</dbReference>
<dbReference type="GeneID" id="81392307"/>
<feature type="region of interest" description="Disordered" evidence="7">
    <location>
        <begin position="1"/>
        <end position="20"/>
    </location>
</feature>